<dbReference type="KEGG" id="fno:Fnod_0653"/>
<gene>
    <name evidence="2" type="ordered locus">Fnod_0653</name>
</gene>
<dbReference type="EMBL" id="CP000771">
    <property type="protein sequence ID" value="ABS60508.1"/>
    <property type="molecule type" value="Genomic_DNA"/>
</dbReference>
<evidence type="ECO:0000256" key="1">
    <source>
        <dbReference type="SAM" id="Phobius"/>
    </source>
</evidence>
<dbReference type="AlphaFoldDB" id="A7HKS5"/>
<organism evidence="2 3">
    <name type="scientific">Fervidobacterium nodosum (strain ATCC 35602 / DSM 5306 / Rt17-B1)</name>
    <dbReference type="NCBI Taxonomy" id="381764"/>
    <lineage>
        <taxon>Bacteria</taxon>
        <taxon>Thermotogati</taxon>
        <taxon>Thermotogota</taxon>
        <taxon>Thermotogae</taxon>
        <taxon>Thermotogales</taxon>
        <taxon>Fervidobacteriaceae</taxon>
        <taxon>Fervidobacterium</taxon>
    </lineage>
</organism>
<keyword evidence="1" id="KW-1133">Transmembrane helix</keyword>
<proteinExistence type="predicted"/>
<name>A7HKS5_FERNB</name>
<reference evidence="2 3" key="1">
    <citation type="submission" date="2007-07" db="EMBL/GenBank/DDBJ databases">
        <title>Complete sequence of Fervidobacterium nodosum Rt17-B1.</title>
        <authorList>
            <consortium name="US DOE Joint Genome Institute"/>
            <person name="Copeland A."/>
            <person name="Lucas S."/>
            <person name="Lapidus A."/>
            <person name="Barry K."/>
            <person name="Glavina del Rio T."/>
            <person name="Dalin E."/>
            <person name="Tice H."/>
            <person name="Pitluck S."/>
            <person name="Saunders E."/>
            <person name="Brettin T."/>
            <person name="Bruce D."/>
            <person name="Detter J.C."/>
            <person name="Han C."/>
            <person name="Schmutz J."/>
            <person name="Larimer F."/>
            <person name="Land M."/>
            <person name="Hauser L."/>
            <person name="Kyrpides N."/>
            <person name="Mikhailova N."/>
            <person name="Nelson K."/>
            <person name="Gogarten J.P."/>
            <person name="Noll K."/>
            <person name="Richardson P."/>
        </authorList>
    </citation>
    <scope>NUCLEOTIDE SEQUENCE [LARGE SCALE GENOMIC DNA]</scope>
    <source>
        <strain evidence="3">ATCC 35602 / DSM 5306 / Rt17-B1</strain>
    </source>
</reference>
<sequence>MDNFLSQNWLTIAVITALIVGGILIFLVLKSKEDYQWITAAGVKIQSISREAKIVYINNPMENRVKELYIKGKLLTFRGESIGGGFDTVKAREKAKVNALKELSEYFNTKVSTFKQLVEGQIQQKGASQQIVAIAMEAYKSVTEMFSSDEFSGTYIYAIWEEYVGNVVYTNVLLVFDPEGAIEIAKQMAMSNEEISKQIEELGKNGVDFFKALNSVIEEAKK</sequence>
<evidence type="ECO:0000313" key="3">
    <source>
        <dbReference type="Proteomes" id="UP000002415"/>
    </source>
</evidence>
<dbReference type="STRING" id="381764.Fnod_0653"/>
<dbReference type="HOGENOM" id="CLU_1249072_0_0_0"/>
<keyword evidence="3" id="KW-1185">Reference proteome</keyword>
<dbReference type="OrthoDB" id="44632at2"/>
<evidence type="ECO:0000313" key="2">
    <source>
        <dbReference type="EMBL" id="ABS60508.1"/>
    </source>
</evidence>
<dbReference type="Proteomes" id="UP000002415">
    <property type="component" value="Chromosome"/>
</dbReference>
<reference evidence="2 3" key="2">
    <citation type="journal article" date="2009" name="Proc. Natl. Acad. Sci. U.S.A.">
        <title>On the chimeric nature, thermophilic origin, and phylogenetic placement of the Thermotogales.</title>
        <authorList>
            <person name="Zhaxybayeva O."/>
            <person name="Swithers K.S."/>
            <person name="Lapierre P."/>
            <person name="Fournier G.P."/>
            <person name="Bickhart D.M."/>
            <person name="DeBoy R.T."/>
            <person name="Nelson K.E."/>
            <person name="Nesbo C.L."/>
            <person name="Doolittle W.F."/>
            <person name="Gogarten J.P."/>
            <person name="Noll K.M."/>
        </authorList>
    </citation>
    <scope>NUCLEOTIDE SEQUENCE [LARGE SCALE GENOMIC DNA]</scope>
    <source>
        <strain evidence="3">ATCC 35602 / DSM 5306 / Rt17-B1</strain>
    </source>
</reference>
<feature type="transmembrane region" description="Helical" evidence="1">
    <location>
        <begin position="6"/>
        <end position="29"/>
    </location>
</feature>
<keyword evidence="1" id="KW-0472">Membrane</keyword>
<protein>
    <submittedName>
        <fullName evidence="2">Uncharacterized protein</fullName>
    </submittedName>
</protein>
<dbReference type="RefSeq" id="WP_011993827.1">
    <property type="nucleotide sequence ID" value="NC_009718.1"/>
</dbReference>
<accession>A7HKS5</accession>
<keyword evidence="1" id="KW-0812">Transmembrane</keyword>